<feature type="site" description="Cleavage; by autolysis" evidence="13">
    <location>
        <begin position="87"/>
        <end position="88"/>
    </location>
</feature>
<evidence type="ECO:0000256" key="1">
    <source>
        <dbReference type="ARBA" id="ARBA00007484"/>
    </source>
</evidence>
<dbReference type="CDD" id="cd06529">
    <property type="entry name" value="S24_LexA-like"/>
    <property type="match status" value="1"/>
</dbReference>
<evidence type="ECO:0000256" key="8">
    <source>
        <dbReference type="ARBA" id="ARBA00023015"/>
    </source>
</evidence>
<evidence type="ECO:0000313" key="18">
    <source>
        <dbReference type="Proteomes" id="UP000811899"/>
    </source>
</evidence>
<dbReference type="Gene3D" id="1.10.10.10">
    <property type="entry name" value="Winged helix-like DNA-binding domain superfamily/Winged helix DNA-binding domain"/>
    <property type="match status" value="1"/>
</dbReference>
<dbReference type="EC" id="3.4.21.88" evidence="13"/>
<feature type="DNA-binding region" description="H-T-H motif" evidence="13">
    <location>
        <begin position="28"/>
        <end position="48"/>
    </location>
</feature>
<comment type="catalytic activity">
    <reaction evidence="13">
        <text>Hydrolysis of Ala-|-Gly bond in repressor LexA.</text>
        <dbReference type="EC" id="3.4.21.88"/>
    </reaction>
</comment>
<evidence type="ECO:0000256" key="3">
    <source>
        <dbReference type="ARBA" id="ARBA00022491"/>
    </source>
</evidence>
<keyword evidence="9 13" id="KW-0238">DNA-binding</keyword>
<evidence type="ECO:0000256" key="13">
    <source>
        <dbReference type="HAMAP-Rule" id="MF_00015"/>
    </source>
</evidence>
<comment type="subunit">
    <text evidence="2 13">Homodimer.</text>
</comment>
<comment type="similarity">
    <text evidence="1 13 14">Belongs to the peptidase S24 family.</text>
</comment>
<dbReference type="PRINTS" id="PR00726">
    <property type="entry name" value="LEXASERPTASE"/>
</dbReference>
<evidence type="ECO:0000259" key="16">
    <source>
        <dbReference type="Pfam" id="PF01726"/>
    </source>
</evidence>
<dbReference type="HAMAP" id="MF_00015">
    <property type="entry name" value="LexA"/>
    <property type="match status" value="1"/>
</dbReference>
<dbReference type="InterPro" id="IPR006200">
    <property type="entry name" value="LexA"/>
</dbReference>
<dbReference type="FunFam" id="2.10.109.10:FF:000001">
    <property type="entry name" value="LexA repressor"/>
    <property type="match status" value="1"/>
</dbReference>
<dbReference type="NCBIfam" id="TIGR00498">
    <property type="entry name" value="lexA"/>
    <property type="match status" value="1"/>
</dbReference>
<keyword evidence="5 13" id="KW-0227">DNA damage</keyword>
<dbReference type="EMBL" id="JAHCVJ010000003">
    <property type="protein sequence ID" value="MBT0664482.1"/>
    <property type="molecule type" value="Genomic_DNA"/>
</dbReference>
<evidence type="ECO:0000256" key="4">
    <source>
        <dbReference type="ARBA" id="ARBA00022705"/>
    </source>
</evidence>
<feature type="domain" description="Peptidase S24/S26A/S26B/S26C" evidence="15">
    <location>
        <begin position="80"/>
        <end position="194"/>
    </location>
</feature>
<evidence type="ECO:0000256" key="9">
    <source>
        <dbReference type="ARBA" id="ARBA00023125"/>
    </source>
</evidence>
<dbReference type="InterPro" id="IPR006197">
    <property type="entry name" value="Peptidase_S24_LexA"/>
</dbReference>
<evidence type="ECO:0000256" key="11">
    <source>
        <dbReference type="ARBA" id="ARBA00023204"/>
    </source>
</evidence>
<dbReference type="InterPro" id="IPR050077">
    <property type="entry name" value="LexA_repressor"/>
</dbReference>
<feature type="domain" description="LexA repressor DNA-binding" evidence="16">
    <location>
        <begin position="1"/>
        <end position="65"/>
    </location>
</feature>
<evidence type="ECO:0000256" key="7">
    <source>
        <dbReference type="ARBA" id="ARBA00022813"/>
    </source>
</evidence>
<keyword evidence="3 13" id="KW-0678">Repressor</keyword>
<dbReference type="PANTHER" id="PTHR33516:SF2">
    <property type="entry name" value="LEXA REPRESSOR-RELATED"/>
    <property type="match status" value="1"/>
</dbReference>
<dbReference type="GO" id="GO:0045892">
    <property type="term" value="P:negative regulation of DNA-templated transcription"/>
    <property type="evidence" value="ECO:0007669"/>
    <property type="project" value="UniProtKB-UniRule"/>
</dbReference>
<keyword evidence="7 13" id="KW-0068">Autocatalytic cleavage</keyword>
<keyword evidence="10 13" id="KW-0804">Transcription</keyword>
<accession>A0AAW4L4J2</accession>
<dbReference type="PANTHER" id="PTHR33516">
    <property type="entry name" value="LEXA REPRESSOR"/>
    <property type="match status" value="1"/>
</dbReference>
<dbReference type="GO" id="GO:0003677">
    <property type="term" value="F:DNA binding"/>
    <property type="evidence" value="ECO:0007669"/>
    <property type="project" value="UniProtKB-UniRule"/>
</dbReference>
<keyword evidence="11 13" id="KW-0234">DNA repair</keyword>
<dbReference type="GO" id="GO:0006281">
    <property type="term" value="P:DNA repair"/>
    <property type="evidence" value="ECO:0007669"/>
    <property type="project" value="UniProtKB-UniRule"/>
</dbReference>
<dbReference type="InterPro" id="IPR039418">
    <property type="entry name" value="LexA-like"/>
</dbReference>
<reference evidence="17 18" key="1">
    <citation type="submission" date="2021-05" db="EMBL/GenBank/DDBJ databases">
        <title>The draft genome of Geobacter pelophilus DSM 12255.</title>
        <authorList>
            <person name="Xu Z."/>
            <person name="Masuda Y."/>
            <person name="Itoh H."/>
            <person name="Senoo K."/>
        </authorList>
    </citation>
    <scope>NUCLEOTIDE SEQUENCE [LARGE SCALE GENOMIC DNA]</scope>
    <source>
        <strain evidence="17 18">DSM 12255</strain>
    </source>
</reference>
<dbReference type="Proteomes" id="UP000811899">
    <property type="component" value="Unassembled WGS sequence"/>
</dbReference>
<dbReference type="InterPro" id="IPR036388">
    <property type="entry name" value="WH-like_DNA-bd_sf"/>
</dbReference>
<keyword evidence="6 13" id="KW-0378">Hydrolase</keyword>
<dbReference type="InterPro" id="IPR036286">
    <property type="entry name" value="LexA/Signal_pep-like_sf"/>
</dbReference>
<dbReference type="Gene3D" id="2.10.109.10">
    <property type="entry name" value="Umud Fragment, subunit A"/>
    <property type="match status" value="1"/>
</dbReference>
<evidence type="ECO:0000256" key="6">
    <source>
        <dbReference type="ARBA" id="ARBA00022801"/>
    </source>
</evidence>
<comment type="function">
    <text evidence="13">Represses a number of genes involved in the response to DNA damage (SOS response), including recA and lexA. In the presence of single-stranded DNA, RecA interacts with LexA causing an autocatalytic cleavage which disrupts the DNA-binding part of LexA, leading to derepression of the SOS regulon and eventually DNA repair.</text>
</comment>
<evidence type="ECO:0000259" key="15">
    <source>
        <dbReference type="Pfam" id="PF00717"/>
    </source>
</evidence>
<evidence type="ECO:0000256" key="5">
    <source>
        <dbReference type="ARBA" id="ARBA00022763"/>
    </source>
</evidence>
<feature type="active site" description="For autocatalytic cleavage activity" evidence="13">
    <location>
        <position position="158"/>
    </location>
</feature>
<dbReference type="GO" id="GO:0006260">
    <property type="term" value="P:DNA replication"/>
    <property type="evidence" value="ECO:0007669"/>
    <property type="project" value="UniProtKB-UniRule"/>
</dbReference>
<dbReference type="RefSeq" id="WP_214171254.1">
    <property type="nucleotide sequence ID" value="NZ_JAHCVJ010000003.1"/>
</dbReference>
<comment type="caution">
    <text evidence="17">The sequence shown here is derived from an EMBL/GenBank/DDBJ whole genome shotgun (WGS) entry which is preliminary data.</text>
</comment>
<gene>
    <name evidence="13 17" type="primary">lexA</name>
    <name evidence="17" type="ORF">KI809_09240</name>
</gene>
<keyword evidence="4 13" id="KW-0235">DNA replication</keyword>
<dbReference type="SUPFAM" id="SSF46785">
    <property type="entry name" value="Winged helix' DNA-binding domain"/>
    <property type="match status" value="1"/>
</dbReference>
<organism evidence="17 18">
    <name type="scientific">Geoanaerobacter pelophilus</name>
    <dbReference type="NCBI Taxonomy" id="60036"/>
    <lineage>
        <taxon>Bacteria</taxon>
        <taxon>Pseudomonadati</taxon>
        <taxon>Thermodesulfobacteriota</taxon>
        <taxon>Desulfuromonadia</taxon>
        <taxon>Geobacterales</taxon>
        <taxon>Geobacteraceae</taxon>
        <taxon>Geoanaerobacter</taxon>
    </lineage>
</organism>
<dbReference type="GO" id="GO:0009432">
    <property type="term" value="P:SOS response"/>
    <property type="evidence" value="ECO:0007669"/>
    <property type="project" value="UniProtKB-UniRule"/>
</dbReference>
<keyword evidence="8 13" id="KW-0805">Transcription regulation</keyword>
<proteinExistence type="inferred from homology"/>
<evidence type="ECO:0000256" key="12">
    <source>
        <dbReference type="ARBA" id="ARBA00023236"/>
    </source>
</evidence>
<dbReference type="InterPro" id="IPR036390">
    <property type="entry name" value="WH_DNA-bd_sf"/>
</dbReference>
<dbReference type="Pfam" id="PF01726">
    <property type="entry name" value="LexA_DNA_bind"/>
    <property type="match status" value="1"/>
</dbReference>
<evidence type="ECO:0000256" key="14">
    <source>
        <dbReference type="RuleBase" id="RU003991"/>
    </source>
</evidence>
<sequence length="201" mass="22115">MEKLTLRQQQVLDFIASRIDGKGLPPTLREIAGHLGTSGNISVLNHLKALEKKGYLLRESGSSRGIMLVREPLPEMVSVPIAGLVRAGDLTLAVEDIEGYYPLEKVQLRGGTFFLRVKGDSMVNDAIVDGDLVLIRPQQTADNGDIVVAMIDGEATLKRFYRERDHIRLQPRNPNMAAIIIPAGEELAIIGKAVKIIRNIE</sequence>
<dbReference type="AlphaFoldDB" id="A0AAW4L4J2"/>
<dbReference type="GO" id="GO:0006508">
    <property type="term" value="P:proteolysis"/>
    <property type="evidence" value="ECO:0007669"/>
    <property type="project" value="InterPro"/>
</dbReference>
<protein>
    <recommendedName>
        <fullName evidence="13">LexA repressor</fullName>
        <ecNumber evidence="13">3.4.21.88</ecNumber>
    </recommendedName>
</protein>
<dbReference type="Pfam" id="PF00717">
    <property type="entry name" value="Peptidase_S24"/>
    <property type="match status" value="1"/>
</dbReference>
<evidence type="ECO:0000256" key="2">
    <source>
        <dbReference type="ARBA" id="ARBA00011738"/>
    </source>
</evidence>
<evidence type="ECO:0000313" key="17">
    <source>
        <dbReference type="EMBL" id="MBT0664482.1"/>
    </source>
</evidence>
<evidence type="ECO:0000256" key="10">
    <source>
        <dbReference type="ARBA" id="ARBA00023163"/>
    </source>
</evidence>
<dbReference type="FunFam" id="1.10.10.10:FF:000009">
    <property type="entry name" value="LexA repressor"/>
    <property type="match status" value="1"/>
</dbReference>
<dbReference type="InterPro" id="IPR015927">
    <property type="entry name" value="Peptidase_S24_S26A/B/C"/>
</dbReference>
<keyword evidence="18" id="KW-1185">Reference proteome</keyword>
<feature type="active site" description="For autocatalytic cleavage activity" evidence="13">
    <location>
        <position position="121"/>
    </location>
</feature>
<keyword evidence="12 13" id="KW-0742">SOS response</keyword>
<dbReference type="InterPro" id="IPR006199">
    <property type="entry name" value="LexA_DNA-bd_dom"/>
</dbReference>
<dbReference type="SUPFAM" id="SSF51306">
    <property type="entry name" value="LexA/Signal peptidase"/>
    <property type="match status" value="1"/>
</dbReference>
<dbReference type="GO" id="GO:0004252">
    <property type="term" value="F:serine-type endopeptidase activity"/>
    <property type="evidence" value="ECO:0007669"/>
    <property type="project" value="UniProtKB-UniRule"/>
</dbReference>
<name>A0AAW4L4J2_9BACT</name>